<gene>
    <name evidence="2" type="ORF">GAK29_03383</name>
</gene>
<organism evidence="2 3">
    <name type="scientific">Acinetobacter bereziniae</name>
    <name type="common">Acinetobacter genomosp. 10</name>
    <dbReference type="NCBI Taxonomy" id="106648"/>
    <lineage>
        <taxon>Bacteria</taxon>
        <taxon>Pseudomonadati</taxon>
        <taxon>Pseudomonadota</taxon>
        <taxon>Gammaproteobacteria</taxon>
        <taxon>Moraxellales</taxon>
        <taxon>Moraxellaceae</taxon>
        <taxon>Acinetobacter</taxon>
    </lineage>
</organism>
<proteinExistence type="predicted"/>
<comment type="caution">
    <text evidence="2">The sequence shown here is derived from an EMBL/GenBank/DDBJ whole genome shotgun (WGS) entry which is preliminary data.</text>
</comment>
<protein>
    <submittedName>
        <fullName evidence="2">Uncharacterized protein</fullName>
    </submittedName>
</protein>
<evidence type="ECO:0000256" key="1">
    <source>
        <dbReference type="SAM" id="SignalP"/>
    </source>
</evidence>
<name>A0A833UT39_ACIBZ</name>
<feature type="signal peptide" evidence="1">
    <location>
        <begin position="1"/>
        <end position="23"/>
    </location>
</feature>
<keyword evidence="1" id="KW-0732">Signal</keyword>
<reference evidence="3" key="1">
    <citation type="journal article" date="2020" name="MBio">
        <title>Horizontal gene transfer to a defensive symbiont with a reduced genome amongst a multipartite beetle microbiome.</title>
        <authorList>
            <person name="Waterworth S.C."/>
            <person name="Florez L.V."/>
            <person name="Rees E.R."/>
            <person name="Hertweck C."/>
            <person name="Kaltenpoth M."/>
            <person name="Kwan J.C."/>
        </authorList>
    </citation>
    <scope>NUCLEOTIDE SEQUENCE [LARGE SCALE GENOMIC DNA]</scope>
</reference>
<evidence type="ECO:0000313" key="2">
    <source>
        <dbReference type="EMBL" id="KAF1021598.1"/>
    </source>
</evidence>
<dbReference type="Proteomes" id="UP000490535">
    <property type="component" value="Unassembled WGS sequence"/>
</dbReference>
<dbReference type="EMBL" id="WNDP01000104">
    <property type="protein sequence ID" value="KAF1021598.1"/>
    <property type="molecule type" value="Genomic_DNA"/>
</dbReference>
<dbReference type="AlphaFoldDB" id="A0A833UT39"/>
<accession>A0A833UT39</accession>
<feature type="chain" id="PRO_5032293449" evidence="1">
    <location>
        <begin position="24"/>
        <end position="81"/>
    </location>
</feature>
<evidence type="ECO:0000313" key="3">
    <source>
        <dbReference type="Proteomes" id="UP000490535"/>
    </source>
</evidence>
<sequence length="81" mass="9094">MELKKQFTLIGSLSYFAVSLAFAQNMIAETTRHTSQSESSNVQNLEKNVLDEKLADDALEKANQYLIAGNPHQAKFESKFN</sequence>